<dbReference type="GO" id="GO:0009306">
    <property type="term" value="P:protein secretion"/>
    <property type="evidence" value="ECO:0007669"/>
    <property type="project" value="InterPro"/>
</dbReference>
<gene>
    <name evidence="5" type="primary">pilQ_2</name>
    <name evidence="5" type="ORF">EC9_49880</name>
</gene>
<evidence type="ECO:0000259" key="3">
    <source>
        <dbReference type="Pfam" id="PF00263"/>
    </source>
</evidence>
<sequence length="499" mass="53703" precursor="true">MFKQTMAGFKPSHIVMIVACVVGNGTPALAQSTDAYAASSRASSSAVTYSVSQPTQRLEMIVNSSRILKLDKVVPRFQVQNEEILIANPVAPNQVQISAQAAGVTQLNLWDVDDTLYTVDVIITGDSRELSTVMQAQFPYASLRITPLPTGAVIDGTVTDTDDVDRVIAVAEQFYPKVVNNIKVVGVQTILLHTKVMEVSRTKLRDLGLDWGSTNSTNLFAFGINGTVDALGSSIGNIVGTGAPNARVGLIRSGNSLDFLIRALQQNNCAKILAEPTVVATHGRPSRFIVGGRFPIISPDGQGGSTVTFEEFGTSVDFLPFLVGPGRVRLEIRPEVSERDDANGVNLNGFTVPAIRQRYVETAVEMQAGQTYAIAGLLQTRTETISTGPPFLVSVPWIGTLFRHVESVENEIELLVTVTPELADAMDPHEVMPGGPGIDTTVPSDTELYFKGYIEVPRVDCINESGCMQDAVYEPVAPPVQQTLPVQQSSTYTNPAPQQ</sequence>
<evidence type="ECO:0000256" key="1">
    <source>
        <dbReference type="RuleBase" id="RU004003"/>
    </source>
</evidence>
<dbReference type="KEGG" id="ruv:EC9_49880"/>
<dbReference type="Pfam" id="PF00263">
    <property type="entry name" value="Secretin"/>
    <property type="match status" value="1"/>
</dbReference>
<feature type="domain" description="Type II/III secretion system secretin-like" evidence="3">
    <location>
        <begin position="263"/>
        <end position="422"/>
    </location>
</feature>
<reference evidence="5 6" key="1">
    <citation type="submission" date="2019-02" db="EMBL/GenBank/DDBJ databases">
        <title>Deep-cultivation of Planctomycetes and their phenomic and genomic characterization uncovers novel biology.</title>
        <authorList>
            <person name="Wiegand S."/>
            <person name="Jogler M."/>
            <person name="Boedeker C."/>
            <person name="Pinto D."/>
            <person name="Vollmers J."/>
            <person name="Rivas-Marin E."/>
            <person name="Kohn T."/>
            <person name="Peeters S.H."/>
            <person name="Heuer A."/>
            <person name="Rast P."/>
            <person name="Oberbeckmann S."/>
            <person name="Bunk B."/>
            <person name="Jeske O."/>
            <person name="Meyerdierks A."/>
            <person name="Storesund J.E."/>
            <person name="Kallscheuer N."/>
            <person name="Luecker S."/>
            <person name="Lage O.M."/>
            <person name="Pohl T."/>
            <person name="Merkel B.J."/>
            <person name="Hornburger P."/>
            <person name="Mueller R.-W."/>
            <person name="Bruemmer F."/>
            <person name="Labrenz M."/>
            <person name="Spormann A.M."/>
            <person name="Op den Camp H."/>
            <person name="Overmann J."/>
            <person name="Amann R."/>
            <person name="Jetten M.S.M."/>
            <person name="Mascher T."/>
            <person name="Medema M.H."/>
            <person name="Devos D.P."/>
            <person name="Kaster A.-K."/>
            <person name="Ovreas L."/>
            <person name="Rohde M."/>
            <person name="Galperin M.Y."/>
            <person name="Jogler C."/>
        </authorList>
    </citation>
    <scope>NUCLEOTIDE SEQUENCE [LARGE SCALE GENOMIC DNA]</scope>
    <source>
        <strain evidence="5 6">EC9</strain>
    </source>
</reference>
<dbReference type="EMBL" id="CP036261">
    <property type="protein sequence ID" value="QDS90772.1"/>
    <property type="molecule type" value="Genomic_DNA"/>
</dbReference>
<evidence type="ECO:0000259" key="4">
    <source>
        <dbReference type="Pfam" id="PF13629"/>
    </source>
</evidence>
<dbReference type="InterPro" id="IPR050810">
    <property type="entry name" value="Bact_Secretion_Sys_Channel"/>
</dbReference>
<dbReference type="PANTHER" id="PTHR30332">
    <property type="entry name" value="PROBABLE GENERAL SECRETION PATHWAY PROTEIN D"/>
    <property type="match status" value="1"/>
</dbReference>
<dbReference type="InterPro" id="IPR004846">
    <property type="entry name" value="T2SS/T3SS_dom"/>
</dbReference>
<name>A0A517M7B1_9BACT</name>
<feature type="chain" id="PRO_5022087640" evidence="2">
    <location>
        <begin position="31"/>
        <end position="499"/>
    </location>
</feature>
<feature type="signal peptide" evidence="2">
    <location>
        <begin position="1"/>
        <end position="30"/>
    </location>
</feature>
<accession>A0A517M7B1</accession>
<dbReference type="InterPro" id="IPR001775">
    <property type="entry name" value="GspD/PilQ"/>
</dbReference>
<evidence type="ECO:0000313" key="6">
    <source>
        <dbReference type="Proteomes" id="UP000319557"/>
    </source>
</evidence>
<dbReference type="InterPro" id="IPR032789">
    <property type="entry name" value="T2SS-T3SS_pil_N"/>
</dbReference>
<evidence type="ECO:0000313" key="5">
    <source>
        <dbReference type="EMBL" id="QDS90772.1"/>
    </source>
</evidence>
<dbReference type="GO" id="GO:0015627">
    <property type="term" value="C:type II protein secretion system complex"/>
    <property type="evidence" value="ECO:0007669"/>
    <property type="project" value="TreeGrafter"/>
</dbReference>
<comment type="similarity">
    <text evidence="1">Belongs to the bacterial secretin family.</text>
</comment>
<feature type="domain" description="Pilus formation protein N-terminal" evidence="4">
    <location>
        <begin position="56"/>
        <end position="123"/>
    </location>
</feature>
<dbReference type="PANTHER" id="PTHR30332:SF17">
    <property type="entry name" value="TYPE IV PILIATION SYSTEM PROTEIN DR_0774-RELATED"/>
    <property type="match status" value="1"/>
</dbReference>
<organism evidence="5 6">
    <name type="scientific">Rosistilla ulvae</name>
    <dbReference type="NCBI Taxonomy" id="1930277"/>
    <lineage>
        <taxon>Bacteria</taxon>
        <taxon>Pseudomonadati</taxon>
        <taxon>Planctomycetota</taxon>
        <taxon>Planctomycetia</taxon>
        <taxon>Pirellulales</taxon>
        <taxon>Pirellulaceae</taxon>
        <taxon>Rosistilla</taxon>
    </lineage>
</organism>
<dbReference type="Proteomes" id="UP000319557">
    <property type="component" value="Chromosome"/>
</dbReference>
<dbReference type="OrthoDB" id="9779724at2"/>
<keyword evidence="6" id="KW-1185">Reference proteome</keyword>
<keyword evidence="2" id="KW-0732">Signal</keyword>
<dbReference type="RefSeq" id="WP_145348536.1">
    <property type="nucleotide sequence ID" value="NZ_CP036261.1"/>
</dbReference>
<dbReference type="AlphaFoldDB" id="A0A517M7B1"/>
<dbReference type="Pfam" id="PF13629">
    <property type="entry name" value="T2SS-T3SS_pil_N"/>
    <property type="match status" value="1"/>
</dbReference>
<dbReference type="PRINTS" id="PR00811">
    <property type="entry name" value="BCTERIALGSPD"/>
</dbReference>
<protein>
    <submittedName>
        <fullName evidence="5">Type IV pilus biogenesis and competence protein PilQ</fullName>
    </submittedName>
</protein>
<evidence type="ECO:0000256" key="2">
    <source>
        <dbReference type="SAM" id="SignalP"/>
    </source>
</evidence>
<proteinExistence type="inferred from homology"/>